<proteinExistence type="predicted"/>
<keyword evidence="4" id="KW-1185">Reference proteome</keyword>
<dbReference type="GeneID" id="96955435"/>
<dbReference type="InterPro" id="IPR003675">
    <property type="entry name" value="Rce1/LyrA-like_dom"/>
</dbReference>
<keyword evidence="1" id="KW-0472">Membrane</keyword>
<gene>
    <name evidence="3" type="ORF">ACFQKE_17945</name>
</gene>
<keyword evidence="1" id="KW-1133">Transmembrane helix</keyword>
<feature type="domain" description="CAAX prenyl protease 2/Lysostaphin resistance protein A-like" evidence="2">
    <location>
        <begin position="120"/>
        <end position="222"/>
    </location>
</feature>
<dbReference type="RefSeq" id="WP_340696197.1">
    <property type="nucleotide sequence ID" value="NZ_JBHTAT010000004.1"/>
</dbReference>
<evidence type="ECO:0000313" key="3">
    <source>
        <dbReference type="EMBL" id="MFC7257144.1"/>
    </source>
</evidence>
<dbReference type="PANTHER" id="PTHR35797">
    <property type="entry name" value="PROTEASE-RELATED"/>
    <property type="match status" value="1"/>
</dbReference>
<dbReference type="EMBL" id="JBHTAT010000004">
    <property type="protein sequence ID" value="MFC7257144.1"/>
    <property type="molecule type" value="Genomic_DNA"/>
</dbReference>
<dbReference type="GO" id="GO:0080120">
    <property type="term" value="P:CAAX-box protein maturation"/>
    <property type="evidence" value="ECO:0007669"/>
    <property type="project" value="UniProtKB-ARBA"/>
</dbReference>
<sequence>MSSLRHFVRRHRFSTFVALTFVLTWLPWLTVAWMLRTGRPPVVTTLVLIGGFGPFLAAVLVAATGGDLRSWLGNLVDIGAPLGVWAAAVLVPVALYVLALGVFLLFGGGFDRANVLPAAAVPAVVFATFIRGGLEEPGWRGLALPVLQRSVGAFWASIAIGVIWALWHVPLFLMPGSSQAGTPFWLYALVVIGISVIASWLYNAAGGRVLVPVVFHTLSNAVSVTTATGVVGNDIVSQIGLLIVVWLVVAVLVWQYGTERLASKPFPDGGLDFVSLDESRELNSLE</sequence>
<feature type="transmembrane region" description="Helical" evidence="1">
    <location>
        <begin position="184"/>
        <end position="202"/>
    </location>
</feature>
<dbReference type="PANTHER" id="PTHR35797:SF1">
    <property type="entry name" value="PROTEASE"/>
    <property type="match status" value="1"/>
</dbReference>
<dbReference type="GO" id="GO:0004175">
    <property type="term" value="F:endopeptidase activity"/>
    <property type="evidence" value="ECO:0007669"/>
    <property type="project" value="UniProtKB-ARBA"/>
</dbReference>
<feature type="transmembrane region" description="Helical" evidence="1">
    <location>
        <begin position="154"/>
        <end position="172"/>
    </location>
</feature>
<organism evidence="3 4">
    <name type="scientific">Haloplanus litoreus</name>
    <dbReference type="NCBI Taxonomy" id="767515"/>
    <lineage>
        <taxon>Archaea</taxon>
        <taxon>Methanobacteriati</taxon>
        <taxon>Methanobacteriota</taxon>
        <taxon>Stenosarchaea group</taxon>
        <taxon>Halobacteria</taxon>
        <taxon>Halobacteriales</taxon>
        <taxon>Haloferacaceae</taxon>
        <taxon>Haloplanus</taxon>
    </lineage>
</organism>
<dbReference type="InterPro" id="IPR042150">
    <property type="entry name" value="MmRce1-like"/>
</dbReference>
<reference evidence="3 4" key="1">
    <citation type="journal article" date="2019" name="Int. J. Syst. Evol. Microbiol.">
        <title>The Global Catalogue of Microorganisms (GCM) 10K type strain sequencing project: providing services to taxonomists for standard genome sequencing and annotation.</title>
        <authorList>
            <consortium name="The Broad Institute Genomics Platform"/>
            <consortium name="The Broad Institute Genome Sequencing Center for Infectious Disease"/>
            <person name="Wu L."/>
            <person name="Ma J."/>
        </authorList>
    </citation>
    <scope>NUCLEOTIDE SEQUENCE [LARGE SCALE GENOMIC DNA]</scope>
    <source>
        <strain evidence="3 4">GX21</strain>
    </source>
</reference>
<feature type="transmembrane region" description="Helical" evidence="1">
    <location>
        <begin position="235"/>
        <end position="254"/>
    </location>
</feature>
<keyword evidence="1" id="KW-0812">Transmembrane</keyword>
<name>A0ABD6A3M4_9EURY</name>
<feature type="transmembrane region" description="Helical" evidence="1">
    <location>
        <begin position="42"/>
        <end position="63"/>
    </location>
</feature>
<feature type="transmembrane region" description="Helical" evidence="1">
    <location>
        <begin position="83"/>
        <end position="106"/>
    </location>
</feature>
<dbReference type="AlphaFoldDB" id="A0ABD6A3M4"/>
<protein>
    <submittedName>
        <fullName evidence="3">Type II CAAX endopeptidase family protein</fullName>
    </submittedName>
</protein>
<evidence type="ECO:0000256" key="1">
    <source>
        <dbReference type="SAM" id="Phobius"/>
    </source>
</evidence>
<evidence type="ECO:0000259" key="2">
    <source>
        <dbReference type="Pfam" id="PF02517"/>
    </source>
</evidence>
<evidence type="ECO:0000313" key="4">
    <source>
        <dbReference type="Proteomes" id="UP001596434"/>
    </source>
</evidence>
<accession>A0ABD6A3M4</accession>
<comment type="caution">
    <text evidence="3">The sequence shown here is derived from an EMBL/GenBank/DDBJ whole genome shotgun (WGS) entry which is preliminary data.</text>
</comment>
<feature type="transmembrane region" description="Helical" evidence="1">
    <location>
        <begin position="113"/>
        <end position="134"/>
    </location>
</feature>
<dbReference type="Proteomes" id="UP001596434">
    <property type="component" value="Unassembled WGS sequence"/>
</dbReference>
<dbReference type="Pfam" id="PF02517">
    <property type="entry name" value="Rce1-like"/>
    <property type="match status" value="1"/>
</dbReference>
<feature type="transmembrane region" description="Helical" evidence="1">
    <location>
        <begin position="12"/>
        <end position="35"/>
    </location>
</feature>